<organism evidence="1 2">
    <name type="scientific">Paspalum notatum var. saurae</name>
    <dbReference type="NCBI Taxonomy" id="547442"/>
    <lineage>
        <taxon>Eukaryota</taxon>
        <taxon>Viridiplantae</taxon>
        <taxon>Streptophyta</taxon>
        <taxon>Embryophyta</taxon>
        <taxon>Tracheophyta</taxon>
        <taxon>Spermatophyta</taxon>
        <taxon>Magnoliopsida</taxon>
        <taxon>Liliopsida</taxon>
        <taxon>Poales</taxon>
        <taxon>Poaceae</taxon>
        <taxon>PACMAD clade</taxon>
        <taxon>Panicoideae</taxon>
        <taxon>Andropogonodae</taxon>
        <taxon>Paspaleae</taxon>
        <taxon>Paspalinae</taxon>
        <taxon>Paspalum</taxon>
    </lineage>
</organism>
<name>A0AAQ3U1D6_PASNO</name>
<gene>
    <name evidence="1" type="ORF">U9M48_030663</name>
</gene>
<dbReference type="Proteomes" id="UP001341281">
    <property type="component" value="Chromosome 07"/>
</dbReference>
<keyword evidence="2" id="KW-1185">Reference proteome</keyword>
<accession>A0AAQ3U1D6</accession>
<reference evidence="1 2" key="1">
    <citation type="submission" date="2024-02" db="EMBL/GenBank/DDBJ databases">
        <title>High-quality chromosome-scale genome assembly of Pensacola bahiagrass (Paspalum notatum Flugge var. saurae).</title>
        <authorList>
            <person name="Vega J.M."/>
            <person name="Podio M."/>
            <person name="Orjuela J."/>
            <person name="Siena L.A."/>
            <person name="Pessino S.C."/>
            <person name="Combes M.C."/>
            <person name="Mariac C."/>
            <person name="Albertini E."/>
            <person name="Pupilli F."/>
            <person name="Ortiz J.P.A."/>
            <person name="Leblanc O."/>
        </authorList>
    </citation>
    <scope>NUCLEOTIDE SEQUENCE [LARGE SCALE GENOMIC DNA]</scope>
    <source>
        <strain evidence="1">R1</strain>
        <tissue evidence="1">Leaf</tissue>
    </source>
</reference>
<evidence type="ECO:0000313" key="2">
    <source>
        <dbReference type="Proteomes" id="UP001341281"/>
    </source>
</evidence>
<evidence type="ECO:0000313" key="1">
    <source>
        <dbReference type="EMBL" id="WVZ83523.1"/>
    </source>
</evidence>
<dbReference type="EMBL" id="CP144751">
    <property type="protein sequence ID" value="WVZ83523.1"/>
    <property type="molecule type" value="Genomic_DNA"/>
</dbReference>
<dbReference type="AlphaFoldDB" id="A0AAQ3U1D6"/>
<proteinExistence type="predicted"/>
<sequence length="200" mass="22240">MGAGTRHLREWSAEIRILTLRPTGTTKNTPENLGFCQRLLLRRLHSSLHPAADVHLRPGEQVSETLRLSSFCTGRRRIRFLGSASRDRSLSSPRVGRLLRCRRLSPPTSSRASHRAAYDTCDVRDTVIVNVILGTKSALAADRQFPELSMAVFADAPKPEKFSRCALQEVANQVHPRLEAMHVLRVSKGKPEGDLSDADP</sequence>
<protein>
    <submittedName>
        <fullName evidence="1">Uncharacterized protein</fullName>
    </submittedName>
</protein>